<dbReference type="RefSeq" id="WP_341414753.1">
    <property type="nucleotide sequence ID" value="NZ_JBBPCC010000003.1"/>
</dbReference>
<protein>
    <submittedName>
        <fullName evidence="3">Dihydrodipicolinate synthase family protein</fullName>
    </submittedName>
</protein>
<dbReference type="Proteomes" id="UP001469365">
    <property type="component" value="Unassembled WGS sequence"/>
</dbReference>
<organism evidence="3 4">
    <name type="scientific">Paenibacillus filicis</name>
    <dbReference type="NCBI Taxonomy" id="669464"/>
    <lineage>
        <taxon>Bacteria</taxon>
        <taxon>Bacillati</taxon>
        <taxon>Bacillota</taxon>
        <taxon>Bacilli</taxon>
        <taxon>Bacillales</taxon>
        <taxon>Paenibacillaceae</taxon>
        <taxon>Paenibacillus</taxon>
    </lineage>
</organism>
<dbReference type="InterPro" id="IPR002220">
    <property type="entry name" value="DapA-like"/>
</dbReference>
<evidence type="ECO:0000313" key="4">
    <source>
        <dbReference type="Proteomes" id="UP001469365"/>
    </source>
</evidence>
<sequence>MSTTLTGILPALVTPFDREGNLIHASAEKLLQKYKQEQADGLYMLGFTGEGSVMSVSERKAWTETVLSTNSGIIPVLVHVGYSTEEDALELAHHAVRHGATAVSSVPLSNSATLQQNTVYFKKLAEAAELPFYIYWNQEIIDERTGKRAAAEELVEAMSTVRNFAGIKYTDSNFYYLERIKNYNPDINILTGFDTAVIAGRLMGSDGAIGALQSVTCGHMKAMWDYYSAGNLAKAQELQFRANHLYEAIDRPEVGVIAGLKAILEHEGIPGLPKTPVQPVLDPAVRRELLDIYEQHIDNRLQPVT</sequence>
<evidence type="ECO:0000313" key="3">
    <source>
        <dbReference type="EMBL" id="MEK8127700.1"/>
    </source>
</evidence>
<dbReference type="SUPFAM" id="SSF51569">
    <property type="entry name" value="Aldolase"/>
    <property type="match status" value="1"/>
</dbReference>
<keyword evidence="1 2" id="KW-0456">Lyase</keyword>
<proteinExistence type="inferred from homology"/>
<comment type="similarity">
    <text evidence="2">Belongs to the DapA family.</text>
</comment>
<keyword evidence="4" id="KW-1185">Reference proteome</keyword>
<accession>A0ABU9DFQ0</accession>
<dbReference type="EMBL" id="JBBPCC010000003">
    <property type="protein sequence ID" value="MEK8127700.1"/>
    <property type="molecule type" value="Genomic_DNA"/>
</dbReference>
<dbReference type="PANTHER" id="PTHR42849">
    <property type="entry name" value="N-ACETYLNEURAMINATE LYASE"/>
    <property type="match status" value="1"/>
</dbReference>
<evidence type="ECO:0000256" key="1">
    <source>
        <dbReference type="ARBA" id="ARBA00023239"/>
    </source>
</evidence>
<evidence type="ECO:0000256" key="2">
    <source>
        <dbReference type="PIRNR" id="PIRNR001365"/>
    </source>
</evidence>
<name>A0ABU9DFQ0_9BACL</name>
<dbReference type="InterPro" id="IPR013785">
    <property type="entry name" value="Aldolase_TIM"/>
</dbReference>
<dbReference type="SMART" id="SM01130">
    <property type="entry name" value="DHDPS"/>
    <property type="match status" value="1"/>
</dbReference>
<reference evidence="3 4" key="1">
    <citation type="submission" date="2024-04" db="EMBL/GenBank/DDBJ databases">
        <title>draft genome sequnece of Paenibacillus filicis.</title>
        <authorList>
            <person name="Kim D.-U."/>
        </authorList>
    </citation>
    <scope>NUCLEOTIDE SEQUENCE [LARGE SCALE GENOMIC DNA]</scope>
    <source>
        <strain evidence="3 4">KACC14197</strain>
    </source>
</reference>
<dbReference type="PIRSF" id="PIRSF001365">
    <property type="entry name" value="DHDPS"/>
    <property type="match status" value="1"/>
</dbReference>
<dbReference type="Pfam" id="PF00701">
    <property type="entry name" value="DHDPS"/>
    <property type="match status" value="1"/>
</dbReference>
<dbReference type="Gene3D" id="3.20.20.70">
    <property type="entry name" value="Aldolase class I"/>
    <property type="match status" value="1"/>
</dbReference>
<gene>
    <name evidence="3" type="ORF">WMW72_07185</name>
</gene>
<dbReference type="PRINTS" id="PR00146">
    <property type="entry name" value="DHPICSNTHASE"/>
</dbReference>
<comment type="caution">
    <text evidence="3">The sequence shown here is derived from an EMBL/GenBank/DDBJ whole genome shotgun (WGS) entry which is preliminary data.</text>
</comment>
<dbReference type="PANTHER" id="PTHR42849:SF1">
    <property type="entry name" value="N-ACETYLNEURAMINATE LYASE"/>
    <property type="match status" value="1"/>
</dbReference>